<protein>
    <submittedName>
        <fullName evidence="1">Uncharacterized protein</fullName>
    </submittedName>
</protein>
<evidence type="ECO:0000313" key="1">
    <source>
        <dbReference type="EMBL" id="KAF9503119.1"/>
    </source>
</evidence>
<keyword evidence="2" id="KW-1185">Reference proteome</keyword>
<accession>A0A9P6AC76</accession>
<name>A0A9P6AC76_9AGAM</name>
<comment type="caution">
    <text evidence="1">The sequence shown here is derived from an EMBL/GenBank/DDBJ whole genome shotgun (WGS) entry which is preliminary data.</text>
</comment>
<evidence type="ECO:0000313" key="2">
    <source>
        <dbReference type="Proteomes" id="UP000886523"/>
    </source>
</evidence>
<sequence>MFSTVSVFLSTIEISGGSDADDITVIHVMVMMSSAFRSPNNSIVDKYTEDGGKSRECNVGKNTKRGCLHSVNTSKHKYRGDSNIEGVGRLHHIPTANPLIISDRLA</sequence>
<reference evidence="1" key="1">
    <citation type="journal article" date="2020" name="Nat. Commun.">
        <title>Large-scale genome sequencing of mycorrhizal fungi provides insights into the early evolution of symbiotic traits.</title>
        <authorList>
            <person name="Miyauchi S."/>
            <person name="Kiss E."/>
            <person name="Kuo A."/>
            <person name="Drula E."/>
            <person name="Kohler A."/>
            <person name="Sanchez-Garcia M."/>
            <person name="Morin E."/>
            <person name="Andreopoulos B."/>
            <person name="Barry K.W."/>
            <person name="Bonito G."/>
            <person name="Buee M."/>
            <person name="Carver A."/>
            <person name="Chen C."/>
            <person name="Cichocki N."/>
            <person name="Clum A."/>
            <person name="Culley D."/>
            <person name="Crous P.W."/>
            <person name="Fauchery L."/>
            <person name="Girlanda M."/>
            <person name="Hayes R.D."/>
            <person name="Keri Z."/>
            <person name="LaButti K."/>
            <person name="Lipzen A."/>
            <person name="Lombard V."/>
            <person name="Magnuson J."/>
            <person name="Maillard F."/>
            <person name="Murat C."/>
            <person name="Nolan M."/>
            <person name="Ohm R.A."/>
            <person name="Pangilinan J."/>
            <person name="Pereira M.F."/>
            <person name="Perotto S."/>
            <person name="Peter M."/>
            <person name="Pfister S."/>
            <person name="Riley R."/>
            <person name="Sitrit Y."/>
            <person name="Stielow J.B."/>
            <person name="Szollosi G."/>
            <person name="Zifcakova L."/>
            <person name="Stursova M."/>
            <person name="Spatafora J.W."/>
            <person name="Tedersoo L."/>
            <person name="Vaario L.M."/>
            <person name="Yamada A."/>
            <person name="Yan M."/>
            <person name="Wang P."/>
            <person name="Xu J."/>
            <person name="Bruns T."/>
            <person name="Baldrian P."/>
            <person name="Vilgalys R."/>
            <person name="Dunand C."/>
            <person name="Henrissat B."/>
            <person name="Grigoriev I.V."/>
            <person name="Hibbett D."/>
            <person name="Nagy L.G."/>
            <person name="Martin F.M."/>
        </authorList>
    </citation>
    <scope>NUCLEOTIDE SEQUENCE</scope>
    <source>
        <strain evidence="1">UP504</strain>
    </source>
</reference>
<dbReference type="EMBL" id="MU129439">
    <property type="protein sequence ID" value="KAF9503119.1"/>
    <property type="molecule type" value="Genomic_DNA"/>
</dbReference>
<dbReference type="AlphaFoldDB" id="A0A9P6AC76"/>
<dbReference type="Proteomes" id="UP000886523">
    <property type="component" value="Unassembled WGS sequence"/>
</dbReference>
<proteinExistence type="predicted"/>
<organism evidence="1 2">
    <name type="scientific">Hydnum rufescens UP504</name>
    <dbReference type="NCBI Taxonomy" id="1448309"/>
    <lineage>
        <taxon>Eukaryota</taxon>
        <taxon>Fungi</taxon>
        <taxon>Dikarya</taxon>
        <taxon>Basidiomycota</taxon>
        <taxon>Agaricomycotina</taxon>
        <taxon>Agaricomycetes</taxon>
        <taxon>Cantharellales</taxon>
        <taxon>Hydnaceae</taxon>
        <taxon>Hydnum</taxon>
    </lineage>
</organism>
<gene>
    <name evidence="1" type="ORF">BS47DRAFT_1402726</name>
</gene>